<evidence type="ECO:0000256" key="5">
    <source>
        <dbReference type="ARBA" id="ARBA00023136"/>
    </source>
</evidence>
<dbReference type="AlphaFoldDB" id="A0A1C7NT47"/>
<evidence type="ECO:0000256" key="2">
    <source>
        <dbReference type="ARBA" id="ARBA00022475"/>
    </source>
</evidence>
<evidence type="ECO:0000256" key="4">
    <source>
        <dbReference type="ARBA" id="ARBA00022989"/>
    </source>
</evidence>
<dbReference type="PANTHER" id="PTHR30086:SF20">
    <property type="entry name" value="ARGININE EXPORTER PROTEIN ARGO-RELATED"/>
    <property type="match status" value="1"/>
</dbReference>
<keyword evidence="4 6" id="KW-1133">Transmembrane helix</keyword>
<dbReference type="STRING" id="1612624.ADU59_27955"/>
<proteinExistence type="predicted"/>
<keyword evidence="3 6" id="KW-0812">Transmembrane</keyword>
<dbReference type="PATRIC" id="fig|1612624.7.peg.3757"/>
<gene>
    <name evidence="7" type="ORF">ADU59_27955</name>
</gene>
<name>A0A1C7NT47_9HYPH</name>
<organism evidence="7 8">
    <name type="scientific">Pararhizobium polonicum</name>
    <dbReference type="NCBI Taxonomy" id="1612624"/>
    <lineage>
        <taxon>Bacteria</taxon>
        <taxon>Pseudomonadati</taxon>
        <taxon>Pseudomonadota</taxon>
        <taxon>Alphaproteobacteria</taxon>
        <taxon>Hyphomicrobiales</taxon>
        <taxon>Rhizobiaceae</taxon>
        <taxon>Rhizobium/Agrobacterium group</taxon>
        <taxon>Pararhizobium</taxon>
    </lineage>
</organism>
<dbReference type="GO" id="GO:0015171">
    <property type="term" value="F:amino acid transmembrane transporter activity"/>
    <property type="evidence" value="ECO:0007669"/>
    <property type="project" value="TreeGrafter"/>
</dbReference>
<evidence type="ECO:0000256" key="6">
    <source>
        <dbReference type="SAM" id="Phobius"/>
    </source>
</evidence>
<protein>
    <recommendedName>
        <fullName evidence="9">Threonine transporter RhtB</fullName>
    </recommendedName>
</protein>
<dbReference type="OrthoDB" id="6710777at2"/>
<sequence length="190" mass="20481">MTYSTFLFAVLALLLAPGPTNTLIGLAGAQRGLPSLWRLLPAELIGYLTMILPAAWFGAMMIERWPMATVVLKLVAAAWVMYLAIRLWAPRSAVVRNDEVTAKRVYITTALNPKALIVAFVLLPAPTDEQFLLKLALFCVTAAGVALVWGAFGTVTRSKVDGSDRLTAIRRVASIWLAIVSGSLILAALS</sequence>
<dbReference type="EMBL" id="LGLV01000022">
    <property type="protein sequence ID" value="OBZ92172.1"/>
    <property type="molecule type" value="Genomic_DNA"/>
</dbReference>
<evidence type="ECO:0000313" key="8">
    <source>
        <dbReference type="Proteomes" id="UP000093111"/>
    </source>
</evidence>
<dbReference type="InterPro" id="IPR001123">
    <property type="entry name" value="LeuE-type"/>
</dbReference>
<dbReference type="PANTHER" id="PTHR30086">
    <property type="entry name" value="ARGININE EXPORTER PROTEIN ARGO"/>
    <property type="match status" value="1"/>
</dbReference>
<feature type="transmembrane region" description="Helical" evidence="6">
    <location>
        <begin position="105"/>
        <end position="124"/>
    </location>
</feature>
<evidence type="ECO:0000256" key="3">
    <source>
        <dbReference type="ARBA" id="ARBA00022692"/>
    </source>
</evidence>
<feature type="transmembrane region" description="Helical" evidence="6">
    <location>
        <begin position="131"/>
        <end position="152"/>
    </location>
</feature>
<feature type="transmembrane region" description="Helical" evidence="6">
    <location>
        <begin position="172"/>
        <end position="189"/>
    </location>
</feature>
<evidence type="ECO:0000313" key="7">
    <source>
        <dbReference type="EMBL" id="OBZ92172.1"/>
    </source>
</evidence>
<dbReference type="RefSeq" id="WP_068958871.1">
    <property type="nucleotide sequence ID" value="NZ_LGLV01000022.1"/>
</dbReference>
<keyword evidence="5 6" id="KW-0472">Membrane</keyword>
<comment type="caution">
    <text evidence="7">The sequence shown here is derived from an EMBL/GenBank/DDBJ whole genome shotgun (WGS) entry which is preliminary data.</text>
</comment>
<feature type="transmembrane region" description="Helical" evidence="6">
    <location>
        <begin position="65"/>
        <end position="85"/>
    </location>
</feature>
<keyword evidence="8" id="KW-1185">Reference proteome</keyword>
<dbReference type="GO" id="GO:0005886">
    <property type="term" value="C:plasma membrane"/>
    <property type="evidence" value="ECO:0007669"/>
    <property type="project" value="UniProtKB-SubCell"/>
</dbReference>
<evidence type="ECO:0000256" key="1">
    <source>
        <dbReference type="ARBA" id="ARBA00004651"/>
    </source>
</evidence>
<reference evidence="7 8" key="1">
    <citation type="journal article" date="2016" name="Syst. Appl. Microbiol.">
        <title>Pararhizobium polonicum sp. nov. isolated from tumors on stone fruit rootstocks.</title>
        <authorList>
            <person name="Pulawska J."/>
            <person name="Kuzmanovic N."/>
            <person name="Willems A."/>
            <person name="Pothier J.F."/>
        </authorList>
    </citation>
    <scope>NUCLEOTIDE SEQUENCE [LARGE SCALE GENOMIC DNA]</scope>
    <source>
        <strain evidence="7 8">F5.1</strain>
    </source>
</reference>
<accession>A0A1C7NT47</accession>
<feature type="transmembrane region" description="Helical" evidence="6">
    <location>
        <begin position="39"/>
        <end position="58"/>
    </location>
</feature>
<dbReference type="GO" id="GO:0033228">
    <property type="term" value="P:cysteine export across plasma membrane"/>
    <property type="evidence" value="ECO:0007669"/>
    <property type="project" value="TreeGrafter"/>
</dbReference>
<dbReference type="Proteomes" id="UP000093111">
    <property type="component" value="Unassembled WGS sequence"/>
</dbReference>
<keyword evidence="2" id="KW-1003">Cell membrane</keyword>
<comment type="subcellular location">
    <subcellularLocation>
        <location evidence="1">Cell membrane</location>
        <topology evidence="1">Multi-pass membrane protein</topology>
    </subcellularLocation>
</comment>
<evidence type="ECO:0008006" key="9">
    <source>
        <dbReference type="Google" id="ProtNLM"/>
    </source>
</evidence>